<evidence type="ECO:0000313" key="2">
    <source>
        <dbReference type="Proteomes" id="UP000229963"/>
    </source>
</evidence>
<dbReference type="EMBL" id="MF614100">
    <property type="protein sequence ID" value="ATI16431.1"/>
    <property type="molecule type" value="Genomic_DNA"/>
</dbReference>
<accession>A0A291LBD4</accession>
<sequence length="420" mass="45180">MANQVAKQVEIMWEEYVESFDAACVMSNNASKYRPDDETMQKAGDVIYRPQRYHADIVEGLDLTSKQPTDIVERLVPSAFKEPQNVLWKLDAREMRRPEYMKEMGRAAALRLAAQIDSDVANTAGRYATQVATVGDNSTGTLGKDLWNGFATLDAKMTSIGIPMGVPRRAFVEPFSYKDIAGELAGRAYSAGINQSAFEKAKIPDIASFDAYKVDLAPRVGAGPTGAITLTAAPAHKVQSKNANDVPIDNRQGIIAVSAGHGLETGDAFTIAGVHSVHMISKDTTDQLQTFRVLDVSGNNITITPQILPVNNADLPSRPYANVDANAASGAAITVINKVAANGNLAWADGSVELMFGNLAFPSDMGPKVMRSRTKNGATLIMSWDFNHIAGVCTARFTTLYGVSVLVPEYVGLLLPKQPA</sequence>
<name>A0A291LBD4_9CAUD</name>
<dbReference type="KEGG" id="vg:54983036"/>
<dbReference type="RefSeq" id="YP_009792827.1">
    <property type="nucleotide sequence ID" value="NC_047862.1"/>
</dbReference>
<dbReference type="Pfam" id="PF11651">
    <property type="entry name" value="P22_CoatProtein"/>
    <property type="match status" value="1"/>
</dbReference>
<reference evidence="2" key="1">
    <citation type="submission" date="2017-08" db="EMBL/GenBank/DDBJ databases">
        <authorList>
            <person name="Zhao F."/>
            <person name="Pan X."/>
            <person name="Tong Y."/>
        </authorList>
    </citation>
    <scope>NUCLEOTIDE SEQUENCE [LARGE SCALE GENOMIC DNA]</scope>
</reference>
<evidence type="ECO:0000313" key="1">
    <source>
        <dbReference type="EMBL" id="ATI16431.1"/>
    </source>
</evidence>
<dbReference type="Gene3D" id="2.40.30.240">
    <property type="match status" value="1"/>
</dbReference>
<organism evidence="1 2">
    <name type="scientific">Klebsiella phage vB_KpnS_IME279</name>
    <dbReference type="NCBI Taxonomy" id="2041211"/>
    <lineage>
        <taxon>Viruses</taxon>
        <taxon>Duplodnaviria</taxon>
        <taxon>Heunggongvirae</taxon>
        <taxon>Uroviricota</taxon>
        <taxon>Caudoviricetes</taxon>
        <taxon>Sortsnevirus</taxon>
        <taxon>Sortsnevirus IME279</taxon>
    </lineage>
</organism>
<proteinExistence type="predicted"/>
<dbReference type="Proteomes" id="UP000229963">
    <property type="component" value="Segment"/>
</dbReference>
<dbReference type="GeneID" id="54983036"/>
<protein>
    <submittedName>
        <fullName evidence="1">Capsid protein</fullName>
    </submittedName>
</protein>
<keyword evidence="2" id="KW-1185">Reference proteome</keyword>
<dbReference type="InterPro" id="IPR024659">
    <property type="entry name" value="Phage_coat_Gp5"/>
</dbReference>